<name>A0A9Y1BJR7_9ARCH</name>
<dbReference type="SUPFAM" id="SSF52540">
    <property type="entry name" value="P-loop containing nucleoside triphosphate hydrolases"/>
    <property type="match status" value="1"/>
</dbReference>
<dbReference type="GO" id="GO:0005524">
    <property type="term" value="F:ATP binding"/>
    <property type="evidence" value="ECO:0007669"/>
    <property type="project" value="UniProtKB-KW"/>
</dbReference>
<evidence type="ECO:0000256" key="5">
    <source>
        <dbReference type="ARBA" id="ARBA00022741"/>
    </source>
</evidence>
<dbReference type="Pfam" id="PF01268">
    <property type="entry name" value="FTHFS"/>
    <property type="match status" value="1"/>
</dbReference>
<dbReference type="EMBL" id="CP084166">
    <property type="protein sequence ID" value="UJG40336.1"/>
    <property type="molecule type" value="Genomic_DNA"/>
</dbReference>
<sequence length="562" mass="61081">MKPDIEISQEKAKDMKDIREIVKKVGLTEDDLQLYGKYIAKLSQEAISRILNSDKEEGKLIFVTAMTASKAGEGKTVTSIGLSQAFAKLGKNVMFAIREPSMGPTFGIKGGATGGGYSQVFPMVDIDLHFTGDLHAITSAHNLLAALIDNHITKGNKLNIDPTKVTWPRALDVNDRALRNIITGLGGRRLGGDIRNTGFVITAASEIMAILALSMDMKELKERLGNILIGYTYDDKPVYARDLKAVGAMALILKDAIKPNIVQNFEGVPGFIHCGPFANIAHGNSSILATKLALKLADYVITEGGFAADLGFEKFCDIVARKYNTIPSAVVLVASIRALHIHGGAPFEKGFEKNLDALAKGVENLAKHIDNMKNKFKVPPVVAINRFPQDDDEEIEWLRNWCIEQGAEFAVSEVFSKGGEGGIDLAKAVLAAIEKGEKQLNYIYELDDPVKVKIEKIAKQVYGADGVEYSPKALDDIKLIEKLGYANFPICMAKTQLSITDKTGLLGAPTGWKLNVDEVRLYTGAQFIVPVAGRMFLMPGLPPVPAAERMDIDENGHVVGLE</sequence>
<evidence type="ECO:0000256" key="6">
    <source>
        <dbReference type="ARBA" id="ARBA00022840"/>
    </source>
</evidence>
<dbReference type="FunFam" id="3.30.1510.10:FF:000001">
    <property type="entry name" value="Formate--tetrahydrofolate ligase"/>
    <property type="match status" value="1"/>
</dbReference>
<dbReference type="NCBIfam" id="NF010030">
    <property type="entry name" value="PRK13505.1"/>
    <property type="match status" value="1"/>
</dbReference>
<dbReference type="GO" id="GO:0006730">
    <property type="term" value="P:one-carbon metabolic process"/>
    <property type="evidence" value="ECO:0007669"/>
    <property type="project" value="UniProtKB-KW"/>
</dbReference>
<gene>
    <name evidence="7" type="ORF">K9W45_10900</name>
</gene>
<comment type="pathway">
    <text evidence="1">One-carbon metabolism; tetrahydrofolate interconversion.</text>
</comment>
<keyword evidence="6" id="KW-0067">ATP-binding</keyword>
<accession>A0A9Y1BJR7</accession>
<protein>
    <recommendedName>
        <fullName evidence="2">formate--tetrahydrofolate ligase</fullName>
        <ecNumber evidence="2">6.3.4.3</ecNumber>
    </recommendedName>
</protein>
<dbReference type="Gene3D" id="3.30.1510.10">
    <property type="entry name" value="Domain 2, N(10)-formyltetrahydrofolate synthetase"/>
    <property type="match status" value="1"/>
</dbReference>
<keyword evidence="4 7" id="KW-0436">Ligase</keyword>
<dbReference type="PROSITE" id="PS00721">
    <property type="entry name" value="FTHFS_1"/>
    <property type="match status" value="1"/>
</dbReference>
<dbReference type="GO" id="GO:0004329">
    <property type="term" value="F:formate-tetrahydrofolate ligase activity"/>
    <property type="evidence" value="ECO:0007669"/>
    <property type="project" value="UniProtKB-EC"/>
</dbReference>
<organism evidence="7">
    <name type="scientific">Candidatus Heimdallarchaeum aukensis</name>
    <dbReference type="NCBI Taxonomy" id="2876573"/>
    <lineage>
        <taxon>Archaea</taxon>
        <taxon>Promethearchaeati</taxon>
        <taxon>Candidatus Heimdallarchaeota</taxon>
        <taxon>Candidatus Heimdallarchaeia (ex Rinke et al. 2021) (nom. nud.)</taxon>
        <taxon>Candidatus Heimdallarchaeales</taxon>
        <taxon>Candidatus Heimdallarchaeaceae</taxon>
        <taxon>Candidatus Heimdallarchaeum</taxon>
    </lineage>
</organism>
<dbReference type="Proteomes" id="UP001201020">
    <property type="component" value="Chromosome"/>
</dbReference>
<dbReference type="Gene3D" id="3.40.50.300">
    <property type="entry name" value="P-loop containing nucleotide triphosphate hydrolases"/>
    <property type="match status" value="1"/>
</dbReference>
<evidence type="ECO:0000256" key="3">
    <source>
        <dbReference type="ARBA" id="ARBA00022563"/>
    </source>
</evidence>
<reference evidence="7" key="1">
    <citation type="journal article" date="2022" name="Nat. Microbiol.">
        <title>Unique mobile elements and scalable gene flow at the prokaryote-eukaryote boundary revealed by circularized Asgard archaea genomes.</title>
        <authorList>
            <person name="Wu F."/>
            <person name="Speth D.R."/>
            <person name="Philosof A."/>
            <person name="Cremiere A."/>
            <person name="Narayanan A."/>
            <person name="Barco R.A."/>
            <person name="Connon S.A."/>
            <person name="Amend J.P."/>
            <person name="Antoshechkin I.A."/>
            <person name="Orphan V.J."/>
        </authorList>
    </citation>
    <scope>NUCLEOTIDE SEQUENCE</scope>
    <source>
        <strain evidence="7">PM71</strain>
    </source>
</reference>
<evidence type="ECO:0000256" key="1">
    <source>
        <dbReference type="ARBA" id="ARBA00004777"/>
    </source>
</evidence>
<proteinExistence type="inferred from homology"/>
<dbReference type="HAMAP" id="MF_01543">
    <property type="entry name" value="FTHFS"/>
    <property type="match status" value="1"/>
</dbReference>
<dbReference type="AlphaFoldDB" id="A0A9Y1BJR7"/>
<dbReference type="EC" id="6.3.4.3" evidence="2"/>
<dbReference type="Gene3D" id="3.10.410.10">
    <property type="entry name" value="Formyltetrahydrofolate synthetase, domain 3"/>
    <property type="match status" value="1"/>
</dbReference>
<evidence type="ECO:0000256" key="2">
    <source>
        <dbReference type="ARBA" id="ARBA00012295"/>
    </source>
</evidence>
<dbReference type="InterPro" id="IPR000559">
    <property type="entry name" value="Formate_THF_ligase"/>
</dbReference>
<dbReference type="InterPro" id="IPR027417">
    <property type="entry name" value="P-loop_NTPase"/>
</dbReference>
<evidence type="ECO:0000256" key="4">
    <source>
        <dbReference type="ARBA" id="ARBA00022598"/>
    </source>
</evidence>
<dbReference type="InterPro" id="IPR020628">
    <property type="entry name" value="Formate_THF_ligase_CS"/>
</dbReference>
<evidence type="ECO:0000313" key="7">
    <source>
        <dbReference type="EMBL" id="UJG40336.1"/>
    </source>
</evidence>
<dbReference type="FunFam" id="3.10.410.10:FF:000001">
    <property type="entry name" value="Putative formate--tetrahydrofolate ligase"/>
    <property type="match status" value="1"/>
</dbReference>
<keyword evidence="3" id="KW-0554">One-carbon metabolism</keyword>
<dbReference type="CDD" id="cd00477">
    <property type="entry name" value="FTHFS"/>
    <property type="match status" value="1"/>
</dbReference>
<keyword evidence="5" id="KW-0547">Nucleotide-binding</keyword>